<gene>
    <name evidence="4" type="ORF">g.17009</name>
</gene>
<keyword evidence="2" id="KW-0472">Membrane</keyword>
<feature type="transmembrane region" description="Helical" evidence="2">
    <location>
        <begin position="172"/>
        <end position="195"/>
    </location>
</feature>
<name>A0A1B6MK97_9HEMI</name>
<evidence type="ECO:0000313" key="4">
    <source>
        <dbReference type="EMBL" id="JAT36322.1"/>
    </source>
</evidence>
<feature type="signal peptide" evidence="3">
    <location>
        <begin position="1"/>
        <end position="16"/>
    </location>
</feature>
<accession>A0A1B6MK97</accession>
<sequence length="222" mass="25021">MYLFCILLAAAGVGFAHPSILSTTPEPHSSVQDLPMEESCFYGKPSVLCMTKCNMIDLEPYCVDEDHCLCQTLRQPHQDYEPHYELHKEPVDPPTTATPPSPTDDEYSNEETQDKKHFLIVLLDWGRYFGFSKNENISSTIEPVTTSTSASMFSNPSDISVNQVKLSSAADVYGWGFQHYLTFLIVVLLCVLIVLEVSSCYRKRQARNSTENLFKNVPVPNK</sequence>
<keyword evidence="2" id="KW-0812">Transmembrane</keyword>
<keyword evidence="2" id="KW-1133">Transmembrane helix</keyword>
<evidence type="ECO:0000256" key="3">
    <source>
        <dbReference type="SAM" id="SignalP"/>
    </source>
</evidence>
<keyword evidence="3" id="KW-0732">Signal</keyword>
<organism evidence="4">
    <name type="scientific">Graphocephala atropunctata</name>
    <dbReference type="NCBI Taxonomy" id="36148"/>
    <lineage>
        <taxon>Eukaryota</taxon>
        <taxon>Metazoa</taxon>
        <taxon>Ecdysozoa</taxon>
        <taxon>Arthropoda</taxon>
        <taxon>Hexapoda</taxon>
        <taxon>Insecta</taxon>
        <taxon>Pterygota</taxon>
        <taxon>Neoptera</taxon>
        <taxon>Paraneoptera</taxon>
        <taxon>Hemiptera</taxon>
        <taxon>Auchenorrhyncha</taxon>
        <taxon>Membracoidea</taxon>
        <taxon>Cicadellidae</taxon>
        <taxon>Cicadellinae</taxon>
        <taxon>Cicadellini</taxon>
        <taxon>Graphocephala</taxon>
    </lineage>
</organism>
<protein>
    <submittedName>
        <fullName evidence="4">Uncharacterized protein</fullName>
    </submittedName>
</protein>
<dbReference type="EMBL" id="GEBQ01003655">
    <property type="protein sequence ID" value="JAT36322.1"/>
    <property type="molecule type" value="Transcribed_RNA"/>
</dbReference>
<evidence type="ECO:0000256" key="2">
    <source>
        <dbReference type="SAM" id="Phobius"/>
    </source>
</evidence>
<feature type="compositionally biased region" description="Pro residues" evidence="1">
    <location>
        <begin position="92"/>
        <end position="102"/>
    </location>
</feature>
<feature type="chain" id="PRO_5008588315" evidence="3">
    <location>
        <begin position="17"/>
        <end position="222"/>
    </location>
</feature>
<reference evidence="4" key="1">
    <citation type="submission" date="2015-11" db="EMBL/GenBank/DDBJ databases">
        <title>De novo transcriptome assembly of four potential Pierce s Disease insect vectors from Arizona vineyards.</title>
        <authorList>
            <person name="Tassone E.E."/>
        </authorList>
    </citation>
    <scope>NUCLEOTIDE SEQUENCE</scope>
</reference>
<proteinExistence type="predicted"/>
<feature type="region of interest" description="Disordered" evidence="1">
    <location>
        <begin position="85"/>
        <end position="112"/>
    </location>
</feature>
<dbReference type="AlphaFoldDB" id="A0A1B6MK97"/>
<evidence type="ECO:0000256" key="1">
    <source>
        <dbReference type="SAM" id="MobiDB-lite"/>
    </source>
</evidence>